<evidence type="ECO:0000259" key="2">
    <source>
        <dbReference type="Pfam" id="PF03732"/>
    </source>
</evidence>
<proteinExistence type="predicted"/>
<dbReference type="SUPFAM" id="SSF57756">
    <property type="entry name" value="Retrovirus zinc finger-like domains"/>
    <property type="match status" value="1"/>
</dbReference>
<dbReference type="PANTHER" id="PTHR34222:SF99">
    <property type="entry name" value="PROTEIN, PUTATIVE-RELATED"/>
    <property type="match status" value="1"/>
</dbReference>
<feature type="region of interest" description="Disordered" evidence="1">
    <location>
        <begin position="479"/>
        <end position="502"/>
    </location>
</feature>
<feature type="domain" description="Retrotransposon gag" evidence="2">
    <location>
        <begin position="78"/>
        <end position="165"/>
    </location>
</feature>
<dbReference type="InterPro" id="IPR005162">
    <property type="entry name" value="Retrotrans_gag_dom"/>
</dbReference>
<dbReference type="OrthoDB" id="1305682at2759"/>
<dbReference type="Proteomes" id="UP000595140">
    <property type="component" value="Unassembled WGS sequence"/>
</dbReference>
<dbReference type="GO" id="GO:0008270">
    <property type="term" value="F:zinc ion binding"/>
    <property type="evidence" value="ECO:0007669"/>
    <property type="project" value="InterPro"/>
</dbReference>
<dbReference type="PANTHER" id="PTHR34222">
    <property type="entry name" value="GAG_PRE-INTEGRS DOMAIN-CONTAINING PROTEIN"/>
    <property type="match status" value="1"/>
</dbReference>
<evidence type="ECO:0000256" key="1">
    <source>
        <dbReference type="SAM" id="MobiDB-lite"/>
    </source>
</evidence>
<reference evidence="3 4" key="1">
    <citation type="submission" date="2018-04" db="EMBL/GenBank/DDBJ databases">
        <authorList>
            <person name="Vogel A."/>
        </authorList>
    </citation>
    <scope>NUCLEOTIDE SEQUENCE [LARGE SCALE GENOMIC DNA]</scope>
</reference>
<dbReference type="Pfam" id="PF03732">
    <property type="entry name" value="Retrotrans_gag"/>
    <property type="match status" value="1"/>
</dbReference>
<gene>
    <name evidence="3" type="ORF">CCAM_LOCUS19071</name>
</gene>
<sequence>MASPSLSSDSLCAGNCLCSGNWYMATVLRQFSWAAAANKSGDTPVPSTMDSKGRGRATVAIGPDDLAEAFLYASSSEELWNELEERFGQSNGPLIYQIEKKIADLQQNNDSVGAYFTKLKKLWDEMATVNEPPTCQCGGCTCDAKRKANEADQKRKLVKFLMGLNDGFDVVRGQILLLEPFPSVSKACSLVQQVERQKTITGAHTIGAEMAAYVNGNDIDGQSSAMYAGKTNNQRQPFFSKPDPRKNKGICTYCKGIGHVKEQCFKLIGYPDWFKGNKGKKGQSSYGGNKFAGNAMLQSQSDCMETPLEVLDAEDEGHSFQANSALVKNLAQEVMKMMNERGNSKQSDTHSLNTYAHFAGKHKSMASTVLNLNDAAACCVDMGSRSDGLYKLKVNHSPQVDLDAHVLAAKSCKFELLHARLGHSSLSKMKHISEYSELPLPVPSSMDCDYSPILEGNTDTNPTLMPLENQNIHTLEAENTSGSNVCPDQSLENRRHSTRTRQQPTWMKDYIFPKRGEQSSNISSQPYSFHAGTKGMITVLPNYHSTAFQASLKKAIVAMDNDVDLGSKVNKL</sequence>
<dbReference type="GO" id="GO:0003676">
    <property type="term" value="F:nucleic acid binding"/>
    <property type="evidence" value="ECO:0007669"/>
    <property type="project" value="InterPro"/>
</dbReference>
<keyword evidence="4" id="KW-1185">Reference proteome</keyword>
<organism evidence="3 4">
    <name type="scientific">Cuscuta campestris</name>
    <dbReference type="NCBI Taxonomy" id="132261"/>
    <lineage>
        <taxon>Eukaryota</taxon>
        <taxon>Viridiplantae</taxon>
        <taxon>Streptophyta</taxon>
        <taxon>Embryophyta</taxon>
        <taxon>Tracheophyta</taxon>
        <taxon>Spermatophyta</taxon>
        <taxon>Magnoliopsida</taxon>
        <taxon>eudicotyledons</taxon>
        <taxon>Gunneridae</taxon>
        <taxon>Pentapetalae</taxon>
        <taxon>asterids</taxon>
        <taxon>lamiids</taxon>
        <taxon>Solanales</taxon>
        <taxon>Convolvulaceae</taxon>
        <taxon>Cuscuteae</taxon>
        <taxon>Cuscuta</taxon>
        <taxon>Cuscuta subgen. Grammica</taxon>
        <taxon>Cuscuta sect. Cleistogrammica</taxon>
    </lineage>
</organism>
<dbReference type="EMBL" id="OOIL02001657">
    <property type="protein sequence ID" value="VFQ77295.1"/>
    <property type="molecule type" value="Genomic_DNA"/>
</dbReference>
<protein>
    <recommendedName>
        <fullName evidence="2">Retrotransposon gag domain-containing protein</fullName>
    </recommendedName>
</protein>
<accession>A0A484LLG8</accession>
<evidence type="ECO:0000313" key="4">
    <source>
        <dbReference type="Proteomes" id="UP000595140"/>
    </source>
</evidence>
<dbReference type="AlphaFoldDB" id="A0A484LLG8"/>
<name>A0A484LLG8_9ASTE</name>
<dbReference type="InterPro" id="IPR036875">
    <property type="entry name" value="Znf_CCHC_sf"/>
</dbReference>
<evidence type="ECO:0000313" key="3">
    <source>
        <dbReference type="EMBL" id="VFQ77295.1"/>
    </source>
</evidence>